<accession>A0A1I8HMJ7</accession>
<evidence type="ECO:0000313" key="2">
    <source>
        <dbReference type="WBParaSite" id="maker-uti_cns_0007069-snap-gene-0.7-mRNA-1"/>
    </source>
</evidence>
<keyword evidence="1" id="KW-1185">Reference proteome</keyword>
<dbReference type="AlphaFoldDB" id="A0A1I8HMJ7"/>
<protein>
    <submittedName>
        <fullName evidence="2">Secreted protein</fullName>
    </submittedName>
</protein>
<evidence type="ECO:0000313" key="1">
    <source>
        <dbReference type="Proteomes" id="UP000095280"/>
    </source>
</evidence>
<reference evidence="2" key="1">
    <citation type="submission" date="2016-11" db="UniProtKB">
        <authorList>
            <consortium name="WormBaseParasite"/>
        </authorList>
    </citation>
    <scope>IDENTIFICATION</scope>
</reference>
<name>A0A1I8HMJ7_9PLAT</name>
<proteinExistence type="predicted"/>
<dbReference type="WBParaSite" id="maker-uti_cns_0007069-snap-gene-0.7-mRNA-1">
    <property type="protein sequence ID" value="maker-uti_cns_0007069-snap-gene-0.7-mRNA-1"/>
    <property type="gene ID" value="maker-uti_cns_0007069-snap-gene-0.7"/>
</dbReference>
<organism evidence="1 2">
    <name type="scientific">Macrostomum lignano</name>
    <dbReference type="NCBI Taxonomy" id="282301"/>
    <lineage>
        <taxon>Eukaryota</taxon>
        <taxon>Metazoa</taxon>
        <taxon>Spiralia</taxon>
        <taxon>Lophotrochozoa</taxon>
        <taxon>Platyhelminthes</taxon>
        <taxon>Rhabditophora</taxon>
        <taxon>Macrostomorpha</taxon>
        <taxon>Macrostomida</taxon>
        <taxon>Macrostomidae</taxon>
        <taxon>Macrostomum</taxon>
    </lineage>
</organism>
<sequence>MLSTAMLAQDAALPLKNRNRPCSQTAPTVLVQFTKIAPLSAGTAPASVYRAPTPLATASIAATTKATATLPANSVASA</sequence>
<dbReference type="Proteomes" id="UP000095280">
    <property type="component" value="Unplaced"/>
</dbReference>